<comment type="subunit">
    <text evidence="6">Consists of a catalytic RNA component (M1 or rnpB) and a protein subunit.</text>
</comment>
<sequence>MPGTNTEPRDHASPARFVTLASLAPHHISPPSSLVAVPDFSFPKNARLLKKAEFDAVFAAKSSASDGVLLVFARPNGLGRPRLGLAVSRKVGNAVARNRWKRLLREAFRLAQHELPAVDLVCLPRLRGKPRFAEVDSSLRRLAGKATKRAEQRAKKRDAPPGGPS</sequence>
<keyword evidence="10" id="KW-1185">Reference proteome</keyword>
<evidence type="ECO:0000256" key="7">
    <source>
        <dbReference type="NCBIfam" id="TIGR00188"/>
    </source>
</evidence>
<evidence type="ECO:0000313" key="9">
    <source>
        <dbReference type="EMBL" id="TWT88587.1"/>
    </source>
</evidence>
<dbReference type="Proteomes" id="UP000315440">
    <property type="component" value="Unassembled WGS sequence"/>
</dbReference>
<feature type="region of interest" description="Disordered" evidence="8">
    <location>
        <begin position="143"/>
        <end position="165"/>
    </location>
</feature>
<evidence type="ECO:0000256" key="6">
    <source>
        <dbReference type="HAMAP-Rule" id="MF_00227"/>
    </source>
</evidence>
<dbReference type="InterPro" id="IPR020568">
    <property type="entry name" value="Ribosomal_Su5_D2-typ_SF"/>
</dbReference>
<dbReference type="NCBIfam" id="TIGR00188">
    <property type="entry name" value="rnpA"/>
    <property type="match status" value="1"/>
</dbReference>
<accession>A0A5C5ZNV1</accession>
<dbReference type="GO" id="GO:0004526">
    <property type="term" value="F:ribonuclease P activity"/>
    <property type="evidence" value="ECO:0007669"/>
    <property type="project" value="UniProtKB-UniRule"/>
</dbReference>
<dbReference type="PANTHER" id="PTHR33992">
    <property type="entry name" value="RIBONUCLEASE P PROTEIN COMPONENT"/>
    <property type="match status" value="1"/>
</dbReference>
<dbReference type="InterPro" id="IPR014721">
    <property type="entry name" value="Ribsml_uS5_D2-typ_fold_subgr"/>
</dbReference>
<dbReference type="GO" id="GO:0042781">
    <property type="term" value="F:3'-tRNA processing endoribonuclease activity"/>
    <property type="evidence" value="ECO:0007669"/>
    <property type="project" value="TreeGrafter"/>
</dbReference>
<dbReference type="GO" id="GO:0030677">
    <property type="term" value="C:ribonuclease P complex"/>
    <property type="evidence" value="ECO:0007669"/>
    <property type="project" value="TreeGrafter"/>
</dbReference>
<keyword evidence="5 6" id="KW-0694">RNA-binding</keyword>
<evidence type="ECO:0000256" key="2">
    <source>
        <dbReference type="ARBA" id="ARBA00022722"/>
    </source>
</evidence>
<feature type="compositionally biased region" description="Basic and acidic residues" evidence="8">
    <location>
        <begin position="148"/>
        <end position="159"/>
    </location>
</feature>
<comment type="catalytic activity">
    <reaction evidence="6">
        <text>Endonucleolytic cleavage of RNA, removing 5'-extranucleotides from tRNA precursor.</text>
        <dbReference type="EC" id="3.1.26.5"/>
    </reaction>
</comment>
<name>A0A5C5ZNV1_9BACT</name>
<dbReference type="InterPro" id="IPR000100">
    <property type="entry name" value="RNase_P"/>
</dbReference>
<evidence type="ECO:0000256" key="8">
    <source>
        <dbReference type="SAM" id="MobiDB-lite"/>
    </source>
</evidence>
<dbReference type="Pfam" id="PF00825">
    <property type="entry name" value="Ribonuclease_P"/>
    <property type="match status" value="1"/>
</dbReference>
<dbReference type="Gene3D" id="3.30.230.10">
    <property type="match status" value="1"/>
</dbReference>
<reference evidence="9 10" key="1">
    <citation type="submission" date="2019-02" db="EMBL/GenBank/DDBJ databases">
        <title>Deep-cultivation of Planctomycetes and their phenomic and genomic characterization uncovers novel biology.</title>
        <authorList>
            <person name="Wiegand S."/>
            <person name="Jogler M."/>
            <person name="Boedeker C."/>
            <person name="Pinto D."/>
            <person name="Vollmers J."/>
            <person name="Rivas-Marin E."/>
            <person name="Kohn T."/>
            <person name="Peeters S.H."/>
            <person name="Heuer A."/>
            <person name="Rast P."/>
            <person name="Oberbeckmann S."/>
            <person name="Bunk B."/>
            <person name="Jeske O."/>
            <person name="Meyerdierks A."/>
            <person name="Storesund J.E."/>
            <person name="Kallscheuer N."/>
            <person name="Luecker S."/>
            <person name="Lage O.M."/>
            <person name="Pohl T."/>
            <person name="Merkel B.J."/>
            <person name="Hornburger P."/>
            <person name="Mueller R.-W."/>
            <person name="Bruemmer F."/>
            <person name="Labrenz M."/>
            <person name="Spormann A.M."/>
            <person name="Op Den Camp H."/>
            <person name="Overmann J."/>
            <person name="Amann R."/>
            <person name="Jetten M.S.M."/>
            <person name="Mascher T."/>
            <person name="Medema M.H."/>
            <person name="Devos D.P."/>
            <person name="Kaster A.-K."/>
            <person name="Ovreas L."/>
            <person name="Rohde M."/>
            <person name="Galperin M.Y."/>
            <person name="Jogler C."/>
        </authorList>
    </citation>
    <scope>NUCLEOTIDE SEQUENCE [LARGE SCALE GENOMIC DNA]</scope>
    <source>
        <strain evidence="9 10">Mal64</strain>
    </source>
</reference>
<comment type="similarity">
    <text evidence="6">Belongs to the RnpA family.</text>
</comment>
<keyword evidence="3 6" id="KW-0255">Endonuclease</keyword>
<organism evidence="9 10">
    <name type="scientific">Pseudobythopirellula maris</name>
    <dbReference type="NCBI Taxonomy" id="2527991"/>
    <lineage>
        <taxon>Bacteria</taxon>
        <taxon>Pseudomonadati</taxon>
        <taxon>Planctomycetota</taxon>
        <taxon>Planctomycetia</taxon>
        <taxon>Pirellulales</taxon>
        <taxon>Lacipirellulaceae</taxon>
        <taxon>Pseudobythopirellula</taxon>
    </lineage>
</organism>
<dbReference type="SUPFAM" id="SSF54211">
    <property type="entry name" value="Ribosomal protein S5 domain 2-like"/>
    <property type="match status" value="1"/>
</dbReference>
<evidence type="ECO:0000313" key="10">
    <source>
        <dbReference type="Proteomes" id="UP000315440"/>
    </source>
</evidence>
<evidence type="ECO:0000256" key="4">
    <source>
        <dbReference type="ARBA" id="ARBA00022801"/>
    </source>
</evidence>
<dbReference type="EC" id="3.1.26.5" evidence="6 7"/>
<keyword evidence="1 6" id="KW-0819">tRNA processing</keyword>
<comment type="function">
    <text evidence="6">RNaseP catalyzes the removal of the 5'-leader sequence from pre-tRNA to produce the mature 5'-terminus. It can also cleave other RNA substrates such as 4.5S RNA. The protein component plays an auxiliary but essential role in vivo by binding to the 5'-leader sequence and broadening the substrate specificity of the ribozyme.</text>
</comment>
<dbReference type="GO" id="GO:0000049">
    <property type="term" value="F:tRNA binding"/>
    <property type="evidence" value="ECO:0007669"/>
    <property type="project" value="UniProtKB-UniRule"/>
</dbReference>
<evidence type="ECO:0000256" key="3">
    <source>
        <dbReference type="ARBA" id="ARBA00022759"/>
    </source>
</evidence>
<comment type="caution">
    <text evidence="9">The sequence shown here is derived from an EMBL/GenBank/DDBJ whole genome shotgun (WGS) entry which is preliminary data.</text>
</comment>
<evidence type="ECO:0000256" key="1">
    <source>
        <dbReference type="ARBA" id="ARBA00022694"/>
    </source>
</evidence>
<dbReference type="OrthoDB" id="9810867at2"/>
<dbReference type="GO" id="GO:0001682">
    <property type="term" value="P:tRNA 5'-leader removal"/>
    <property type="evidence" value="ECO:0007669"/>
    <property type="project" value="UniProtKB-UniRule"/>
</dbReference>
<dbReference type="EMBL" id="SJPQ01000002">
    <property type="protein sequence ID" value="TWT88587.1"/>
    <property type="molecule type" value="Genomic_DNA"/>
</dbReference>
<keyword evidence="2 6" id="KW-0540">Nuclease</keyword>
<dbReference type="HAMAP" id="MF_00227">
    <property type="entry name" value="RNase_P"/>
    <property type="match status" value="1"/>
</dbReference>
<proteinExistence type="inferred from homology"/>
<dbReference type="AlphaFoldDB" id="A0A5C5ZNV1"/>
<keyword evidence="4 6" id="KW-0378">Hydrolase</keyword>
<protein>
    <recommendedName>
        <fullName evidence="6 7">Ribonuclease P protein component</fullName>
        <shortName evidence="6">RNase P protein</shortName>
        <shortName evidence="6">RNaseP protein</shortName>
        <ecNumber evidence="6 7">3.1.26.5</ecNumber>
    </recommendedName>
    <alternativeName>
        <fullName evidence="6">Protein C5</fullName>
    </alternativeName>
</protein>
<dbReference type="PANTHER" id="PTHR33992:SF1">
    <property type="entry name" value="RIBONUCLEASE P PROTEIN COMPONENT"/>
    <property type="match status" value="1"/>
</dbReference>
<gene>
    <name evidence="6 9" type="primary">rnpA</name>
    <name evidence="9" type="ORF">Mal64_20710</name>
</gene>
<evidence type="ECO:0000256" key="5">
    <source>
        <dbReference type="ARBA" id="ARBA00022884"/>
    </source>
</evidence>